<dbReference type="PANTHER" id="PTHR46598:SF2">
    <property type="entry name" value="OS01G0788900 PROTEIN"/>
    <property type="match status" value="1"/>
</dbReference>
<dbReference type="EMBL" id="JAYKXN010000002">
    <property type="protein sequence ID" value="KAK7309872.1"/>
    <property type="molecule type" value="Genomic_DNA"/>
</dbReference>
<dbReference type="AlphaFoldDB" id="A0AAN9PTT3"/>
<dbReference type="Pfam" id="PF25245">
    <property type="entry name" value="TPR_At1g68980"/>
    <property type="match status" value="2"/>
</dbReference>
<dbReference type="Proteomes" id="UP001359559">
    <property type="component" value="Unassembled WGS sequence"/>
</dbReference>
<reference evidence="5 6" key="1">
    <citation type="submission" date="2024-01" db="EMBL/GenBank/DDBJ databases">
        <title>The genomes of 5 underutilized Papilionoideae crops provide insights into root nodulation and disease resistance.</title>
        <authorList>
            <person name="Yuan L."/>
        </authorList>
    </citation>
    <scope>NUCLEOTIDE SEQUENCE [LARGE SCALE GENOMIC DNA]</scope>
    <source>
        <strain evidence="5">LY-2023</strain>
        <tissue evidence="5">Leaf</tissue>
    </source>
</reference>
<keyword evidence="2" id="KW-0677">Repeat</keyword>
<accession>A0AAN9PTT3</accession>
<evidence type="ECO:0000259" key="4">
    <source>
        <dbReference type="Pfam" id="PF25245"/>
    </source>
</evidence>
<dbReference type="InterPro" id="IPR057440">
    <property type="entry name" value="At1g68980-like_TPR"/>
</dbReference>
<evidence type="ECO:0000256" key="1">
    <source>
        <dbReference type="ARBA" id="ARBA00007626"/>
    </source>
</evidence>
<comment type="similarity">
    <text evidence="1">Belongs to the PPR family. P subfamily.</text>
</comment>
<evidence type="ECO:0000313" key="6">
    <source>
        <dbReference type="Proteomes" id="UP001359559"/>
    </source>
</evidence>
<sequence>MARRVTWFLPDRAFFSSTPEIPTLYSFLQPSVFSLNKKQQQPKLCFSSTHYTFPPKPLTNSLITHLSSLGDIYNLKRAFASVVFLMEKNPLSMFKNRFFVPFGVWGHFLVDIGRNNGNLAAFLGIFYENCRVALVEKLEFMKPDVAACNAALEACCYELESVSDAERVVGTMSDLGVRPDEFSFGFLGYLYAHKGL</sequence>
<dbReference type="PANTHER" id="PTHR46598">
    <property type="entry name" value="BNAC05G43320D PROTEIN"/>
    <property type="match status" value="1"/>
</dbReference>
<organism evidence="5 6">
    <name type="scientific">Clitoria ternatea</name>
    <name type="common">Butterfly pea</name>
    <dbReference type="NCBI Taxonomy" id="43366"/>
    <lineage>
        <taxon>Eukaryota</taxon>
        <taxon>Viridiplantae</taxon>
        <taxon>Streptophyta</taxon>
        <taxon>Embryophyta</taxon>
        <taxon>Tracheophyta</taxon>
        <taxon>Spermatophyta</taxon>
        <taxon>Magnoliopsida</taxon>
        <taxon>eudicotyledons</taxon>
        <taxon>Gunneridae</taxon>
        <taxon>Pentapetalae</taxon>
        <taxon>rosids</taxon>
        <taxon>fabids</taxon>
        <taxon>Fabales</taxon>
        <taxon>Fabaceae</taxon>
        <taxon>Papilionoideae</taxon>
        <taxon>50 kb inversion clade</taxon>
        <taxon>NPAAA clade</taxon>
        <taxon>indigoferoid/millettioid clade</taxon>
        <taxon>Phaseoleae</taxon>
        <taxon>Clitoria</taxon>
    </lineage>
</organism>
<protein>
    <recommendedName>
        <fullName evidence="4">At1g68980-like TPR repeats domain-containing protein</fullName>
    </recommendedName>
</protein>
<evidence type="ECO:0000256" key="3">
    <source>
        <dbReference type="PROSITE-ProRule" id="PRU00708"/>
    </source>
</evidence>
<evidence type="ECO:0000313" key="5">
    <source>
        <dbReference type="EMBL" id="KAK7309872.1"/>
    </source>
</evidence>
<name>A0AAN9PTT3_CLITE</name>
<comment type="caution">
    <text evidence="5">The sequence shown here is derived from an EMBL/GenBank/DDBJ whole genome shotgun (WGS) entry which is preliminary data.</text>
</comment>
<dbReference type="PROSITE" id="PS51375">
    <property type="entry name" value="PPR"/>
    <property type="match status" value="1"/>
</dbReference>
<evidence type="ECO:0000256" key="2">
    <source>
        <dbReference type="ARBA" id="ARBA00022737"/>
    </source>
</evidence>
<feature type="repeat" description="PPR" evidence="3">
    <location>
        <begin position="144"/>
        <end position="179"/>
    </location>
</feature>
<feature type="domain" description="At1g68980-like TPR repeats" evidence="4">
    <location>
        <begin position="25"/>
        <end position="90"/>
    </location>
</feature>
<gene>
    <name evidence="5" type="ORF">RJT34_06958</name>
</gene>
<dbReference type="Gene3D" id="1.25.40.10">
    <property type="entry name" value="Tetratricopeptide repeat domain"/>
    <property type="match status" value="1"/>
</dbReference>
<proteinExistence type="inferred from homology"/>
<dbReference type="InterPro" id="IPR002885">
    <property type="entry name" value="PPR_rpt"/>
</dbReference>
<dbReference type="InterPro" id="IPR011990">
    <property type="entry name" value="TPR-like_helical_dom_sf"/>
</dbReference>
<feature type="domain" description="At1g68980-like TPR repeats" evidence="4">
    <location>
        <begin position="92"/>
        <end position="142"/>
    </location>
</feature>
<keyword evidence="6" id="KW-1185">Reference proteome</keyword>